<name>A0A5C5YU41_9BACT</name>
<dbReference type="SUPFAM" id="SSF46785">
    <property type="entry name" value="Winged helix' DNA-binding domain"/>
    <property type="match status" value="1"/>
</dbReference>
<dbReference type="InterPro" id="IPR011711">
    <property type="entry name" value="GntR_C"/>
</dbReference>
<dbReference type="RefSeq" id="WP_146584364.1">
    <property type="nucleotide sequence ID" value="NZ_SJPO01000002.1"/>
</dbReference>
<dbReference type="Gene3D" id="1.10.10.10">
    <property type="entry name" value="Winged helix-like DNA-binding domain superfamily/Winged helix DNA-binding domain"/>
    <property type="match status" value="1"/>
</dbReference>
<keyword evidence="3" id="KW-0804">Transcription</keyword>
<dbReference type="EMBL" id="SJPO01000002">
    <property type="protein sequence ID" value="TWT78127.1"/>
    <property type="molecule type" value="Genomic_DNA"/>
</dbReference>
<dbReference type="Pfam" id="PF07729">
    <property type="entry name" value="FCD"/>
    <property type="match status" value="1"/>
</dbReference>
<organism evidence="5 6">
    <name type="scientific">Posidoniimonas polymericola</name>
    <dbReference type="NCBI Taxonomy" id="2528002"/>
    <lineage>
        <taxon>Bacteria</taxon>
        <taxon>Pseudomonadati</taxon>
        <taxon>Planctomycetota</taxon>
        <taxon>Planctomycetia</taxon>
        <taxon>Pirellulales</taxon>
        <taxon>Lacipirellulaceae</taxon>
        <taxon>Posidoniimonas</taxon>
    </lineage>
</organism>
<dbReference type="PROSITE" id="PS50949">
    <property type="entry name" value="HTH_GNTR"/>
    <property type="match status" value="1"/>
</dbReference>
<gene>
    <name evidence="5" type="primary">csiR_1</name>
    <name evidence="5" type="ORF">Pla123a_09170</name>
</gene>
<evidence type="ECO:0000313" key="6">
    <source>
        <dbReference type="Proteomes" id="UP000318478"/>
    </source>
</evidence>
<dbReference type="SMART" id="SM00345">
    <property type="entry name" value="HTH_GNTR"/>
    <property type="match status" value="1"/>
</dbReference>
<keyword evidence="6" id="KW-1185">Reference proteome</keyword>
<dbReference type="SMART" id="SM00895">
    <property type="entry name" value="FCD"/>
    <property type="match status" value="1"/>
</dbReference>
<dbReference type="CDD" id="cd07377">
    <property type="entry name" value="WHTH_GntR"/>
    <property type="match status" value="1"/>
</dbReference>
<proteinExistence type="predicted"/>
<dbReference type="SUPFAM" id="SSF48008">
    <property type="entry name" value="GntR ligand-binding domain-like"/>
    <property type="match status" value="1"/>
</dbReference>
<dbReference type="InterPro" id="IPR036390">
    <property type="entry name" value="WH_DNA-bd_sf"/>
</dbReference>
<dbReference type="AlphaFoldDB" id="A0A5C5YU41"/>
<feature type="domain" description="HTH gntR-type" evidence="4">
    <location>
        <begin position="6"/>
        <end position="73"/>
    </location>
</feature>
<comment type="caution">
    <text evidence="5">The sequence shown here is derived from an EMBL/GenBank/DDBJ whole genome shotgun (WGS) entry which is preliminary data.</text>
</comment>
<sequence length="234" mass="26354">MNDAPARSSRQISDAIEDDIVTGKLAPGAKLDEAGLSQRFEISRTPVREALRFLSERGMVRLIRNRGAFVAEMTVPELVEMFEVMAELEGMSARLCARRLTPQLAKELQAAHQACGDASQQQEEADDYYYCNEAFHDVIYRGCQNTFLVEQARLLRRRLQAYRRMQLRFPRRINDSVGEHQEIVDAILAGDGGRAERHAKNHVLIQGERFADFVAMIGAEAHANRTAGRPASRP</sequence>
<evidence type="ECO:0000313" key="5">
    <source>
        <dbReference type="EMBL" id="TWT78127.1"/>
    </source>
</evidence>
<reference evidence="5 6" key="1">
    <citation type="submission" date="2019-02" db="EMBL/GenBank/DDBJ databases">
        <title>Deep-cultivation of Planctomycetes and their phenomic and genomic characterization uncovers novel biology.</title>
        <authorList>
            <person name="Wiegand S."/>
            <person name="Jogler M."/>
            <person name="Boedeker C."/>
            <person name="Pinto D."/>
            <person name="Vollmers J."/>
            <person name="Rivas-Marin E."/>
            <person name="Kohn T."/>
            <person name="Peeters S.H."/>
            <person name="Heuer A."/>
            <person name="Rast P."/>
            <person name="Oberbeckmann S."/>
            <person name="Bunk B."/>
            <person name="Jeske O."/>
            <person name="Meyerdierks A."/>
            <person name="Storesund J.E."/>
            <person name="Kallscheuer N."/>
            <person name="Luecker S."/>
            <person name="Lage O.M."/>
            <person name="Pohl T."/>
            <person name="Merkel B.J."/>
            <person name="Hornburger P."/>
            <person name="Mueller R.-W."/>
            <person name="Bruemmer F."/>
            <person name="Labrenz M."/>
            <person name="Spormann A.M."/>
            <person name="Op Den Camp H."/>
            <person name="Overmann J."/>
            <person name="Amann R."/>
            <person name="Jetten M.S.M."/>
            <person name="Mascher T."/>
            <person name="Medema M.H."/>
            <person name="Devos D.P."/>
            <person name="Kaster A.-K."/>
            <person name="Ovreas L."/>
            <person name="Rohde M."/>
            <person name="Galperin M.Y."/>
            <person name="Jogler C."/>
        </authorList>
    </citation>
    <scope>NUCLEOTIDE SEQUENCE [LARGE SCALE GENOMIC DNA]</scope>
    <source>
        <strain evidence="5 6">Pla123a</strain>
    </source>
</reference>
<dbReference type="InterPro" id="IPR008920">
    <property type="entry name" value="TF_FadR/GntR_C"/>
</dbReference>
<dbReference type="PANTHER" id="PTHR43537">
    <property type="entry name" value="TRANSCRIPTIONAL REGULATOR, GNTR FAMILY"/>
    <property type="match status" value="1"/>
</dbReference>
<evidence type="ECO:0000256" key="2">
    <source>
        <dbReference type="ARBA" id="ARBA00023125"/>
    </source>
</evidence>
<keyword evidence="1" id="KW-0805">Transcription regulation</keyword>
<dbReference type="InterPro" id="IPR036388">
    <property type="entry name" value="WH-like_DNA-bd_sf"/>
</dbReference>
<dbReference type="GO" id="GO:0003700">
    <property type="term" value="F:DNA-binding transcription factor activity"/>
    <property type="evidence" value="ECO:0007669"/>
    <property type="project" value="InterPro"/>
</dbReference>
<dbReference type="Proteomes" id="UP000318478">
    <property type="component" value="Unassembled WGS sequence"/>
</dbReference>
<dbReference type="OrthoDB" id="287672at2"/>
<dbReference type="PANTHER" id="PTHR43537:SF49">
    <property type="entry name" value="TRANSCRIPTIONAL REGULATORY PROTEIN"/>
    <property type="match status" value="1"/>
</dbReference>
<accession>A0A5C5YU41</accession>
<keyword evidence="2" id="KW-0238">DNA-binding</keyword>
<dbReference type="Gene3D" id="1.20.120.530">
    <property type="entry name" value="GntR ligand-binding domain-like"/>
    <property type="match status" value="1"/>
</dbReference>
<evidence type="ECO:0000256" key="3">
    <source>
        <dbReference type="ARBA" id="ARBA00023163"/>
    </source>
</evidence>
<dbReference type="GO" id="GO:0003677">
    <property type="term" value="F:DNA binding"/>
    <property type="evidence" value="ECO:0007669"/>
    <property type="project" value="UniProtKB-KW"/>
</dbReference>
<evidence type="ECO:0000256" key="1">
    <source>
        <dbReference type="ARBA" id="ARBA00023015"/>
    </source>
</evidence>
<dbReference type="Pfam" id="PF00392">
    <property type="entry name" value="GntR"/>
    <property type="match status" value="1"/>
</dbReference>
<evidence type="ECO:0000259" key="4">
    <source>
        <dbReference type="PROSITE" id="PS50949"/>
    </source>
</evidence>
<protein>
    <submittedName>
        <fullName evidence="5">HTH-type transcriptional repressor CsiR</fullName>
    </submittedName>
</protein>
<dbReference type="InterPro" id="IPR000524">
    <property type="entry name" value="Tscrpt_reg_HTH_GntR"/>
</dbReference>